<dbReference type="InterPro" id="IPR014001">
    <property type="entry name" value="Helicase_ATP-bd"/>
</dbReference>
<evidence type="ECO:0000256" key="5">
    <source>
        <dbReference type="SAM" id="Coils"/>
    </source>
</evidence>
<accession>A0A169G2A5</accession>
<evidence type="ECO:0000256" key="3">
    <source>
        <dbReference type="ARBA" id="ARBA00022806"/>
    </source>
</evidence>
<evidence type="ECO:0000313" key="8">
    <source>
        <dbReference type="EMBL" id="AND42865.1"/>
    </source>
</evidence>
<evidence type="ECO:0000313" key="9">
    <source>
        <dbReference type="Proteomes" id="UP000077856"/>
    </source>
</evidence>
<dbReference type="EMBL" id="CP015506">
    <property type="protein sequence ID" value="AND42865.1"/>
    <property type="molecule type" value="Genomic_DNA"/>
</dbReference>
<evidence type="ECO:0000259" key="6">
    <source>
        <dbReference type="PROSITE" id="PS51192"/>
    </source>
</evidence>
<gene>
    <name evidence="8" type="ORF">A361_26940</name>
</gene>
<dbReference type="GO" id="GO:0004386">
    <property type="term" value="F:helicase activity"/>
    <property type="evidence" value="ECO:0007669"/>
    <property type="project" value="UniProtKB-KW"/>
</dbReference>
<proteinExistence type="predicted"/>
<dbReference type="InterPro" id="IPR057342">
    <property type="entry name" value="DEXDc_RapA"/>
</dbReference>
<sequence>MYMNIGDIISGPFFPEAIEVKKLEAFGDEYYLLEGIGRQSNSYYEQLLTTTDLNQVTILSTSTASNLTFTGQDVQQRLLHLALEIEDKYSKTRALGNQQVIPLPHQIEAVYSRMLQTSNIRYLLADDPGAGKTIMSGMLIKELKARESIQRILILVPPLVLRQWQEEMSEKFQETFKIINRAVLNEYGSLNPFIENDCFLASIHWSTREDIRALILEAQFDLVIVDEAHKMAAYSYGKIKRKTMKTKLYNLGEKLLARTNHCLLLTATPHKGDAENFRLLMKLIEPDLFHHVSASESLRDKSNPFIIRRLKESMVNFDGTPIFPKRTTKTIQYELTEPDLDLYESVTAYVQTHFNRAINAGNNSTAFAMMLLQRRLSSSIEAIHKSLARRYKKLLAILETNENERKKFAQKLEKLYENNLEEEVTESQDTLERKLELAFDTIDLDALQEEISELKKLLSKTTSLKKYGIEKKYLELEEMLFGVEGLIYTGEKILIFTESVDTLKYLEEKLSTRVEQIAKIIGSYSMDERRKQVDLFRQKAQIMLATDAGGESINLQFCNQMINYDIPWNPNRLEQRMGRIHRIGQKNEVFVFNLVAANTREGYVMTRLLAKLETMKEDLGNDLVYNFMGELLDGDINLAELMKEAILTREKLDEVISKMDKGLSEEHKELLQTMNKMQFDTDAVDINAMKSSQIDIKINRVPNRMYVELMDYAFAESNVKVFSSQENRVKRIERFPKLLRDQFTKETSLTDSYRYTGFIEESSEDIQYVTKSYPLYSLAKKIIHKTNDQFAFKRYLFMYNVPEHLEVDLYRLVYKDGIGKELKNELLFIAKRKDGSVIKLNLYWLALENFSDTVTELPFLEQHILQKQILQMAIEEKNLLEKKRTSQLNRMYDYLVETFQQQYNEVYDRLLQYQSDNLDNKNSALINQMNAQLIDIEEQKKKRIDTLNRQRTIILQPPKKIAQFELIPNGSSYRVIASDYYNLVAAHEKANGRKLITMYDNLGLVDFYSERFNGEERFIILTDKPDFLISESHIEDLNNIIDKTYVYVIHGDNFEEINLTNSF</sequence>
<dbReference type="GO" id="GO:0005524">
    <property type="term" value="F:ATP binding"/>
    <property type="evidence" value="ECO:0007669"/>
    <property type="project" value="UniProtKB-KW"/>
</dbReference>
<evidence type="ECO:0000256" key="1">
    <source>
        <dbReference type="ARBA" id="ARBA00022741"/>
    </source>
</evidence>
<dbReference type="KEGG" id="bon:A361_26940"/>
<dbReference type="InterPro" id="IPR001650">
    <property type="entry name" value="Helicase_C-like"/>
</dbReference>
<dbReference type="CDD" id="cd18011">
    <property type="entry name" value="DEXDc_RapA"/>
    <property type="match status" value="1"/>
</dbReference>
<dbReference type="STRING" id="1196031.A361_26940"/>
<dbReference type="eggNOG" id="COG0553">
    <property type="taxonomic scope" value="Bacteria"/>
</dbReference>
<evidence type="ECO:0000259" key="7">
    <source>
        <dbReference type="PROSITE" id="PS51194"/>
    </source>
</evidence>
<dbReference type="Gene3D" id="3.40.50.10810">
    <property type="entry name" value="Tandem AAA-ATPase domain"/>
    <property type="match status" value="1"/>
</dbReference>
<keyword evidence="3 8" id="KW-0347">Helicase</keyword>
<dbReference type="PANTHER" id="PTHR10799">
    <property type="entry name" value="SNF2/RAD54 HELICASE FAMILY"/>
    <property type="match status" value="1"/>
</dbReference>
<feature type="coiled-coil region" evidence="5">
    <location>
        <begin position="398"/>
        <end position="464"/>
    </location>
</feature>
<keyword evidence="2" id="KW-0378">Hydrolase</keyword>
<protein>
    <submittedName>
        <fullName evidence="8">Helicase</fullName>
    </submittedName>
</protein>
<keyword evidence="5" id="KW-0175">Coiled coil</keyword>
<dbReference type="PROSITE" id="PS51194">
    <property type="entry name" value="HELICASE_CTER"/>
    <property type="match status" value="1"/>
</dbReference>
<name>A0A169G2A5_9BACI</name>
<dbReference type="SMART" id="SM00490">
    <property type="entry name" value="HELICc"/>
    <property type="match status" value="1"/>
</dbReference>
<feature type="domain" description="Helicase ATP-binding" evidence="6">
    <location>
        <begin position="113"/>
        <end position="287"/>
    </location>
</feature>
<dbReference type="InterPro" id="IPR038718">
    <property type="entry name" value="SNF2-like_sf"/>
</dbReference>
<dbReference type="Gene3D" id="3.40.50.300">
    <property type="entry name" value="P-loop containing nucleotide triphosphate hydrolases"/>
    <property type="match status" value="1"/>
</dbReference>
<dbReference type="PROSITE" id="PS51192">
    <property type="entry name" value="HELICASE_ATP_BIND_1"/>
    <property type="match status" value="1"/>
</dbReference>
<dbReference type="InterPro" id="IPR049730">
    <property type="entry name" value="SNF2/RAD54-like_C"/>
</dbReference>
<dbReference type="Proteomes" id="UP000077856">
    <property type="component" value="Chromosome"/>
</dbReference>
<evidence type="ECO:0000256" key="4">
    <source>
        <dbReference type="ARBA" id="ARBA00022840"/>
    </source>
</evidence>
<organism evidence="8 9">
    <name type="scientific">Cytobacillus oceanisediminis 2691</name>
    <dbReference type="NCBI Taxonomy" id="1196031"/>
    <lineage>
        <taxon>Bacteria</taxon>
        <taxon>Bacillati</taxon>
        <taxon>Bacillota</taxon>
        <taxon>Bacilli</taxon>
        <taxon>Bacillales</taxon>
        <taxon>Bacillaceae</taxon>
        <taxon>Cytobacillus</taxon>
    </lineage>
</organism>
<dbReference type="Pfam" id="PF00271">
    <property type="entry name" value="Helicase_C"/>
    <property type="match status" value="1"/>
</dbReference>
<dbReference type="Pfam" id="PF00176">
    <property type="entry name" value="SNF2-rel_dom"/>
    <property type="match status" value="1"/>
</dbReference>
<dbReference type="InterPro" id="IPR027417">
    <property type="entry name" value="P-loop_NTPase"/>
</dbReference>
<dbReference type="SUPFAM" id="SSF52540">
    <property type="entry name" value="P-loop containing nucleoside triphosphate hydrolases"/>
    <property type="match status" value="2"/>
</dbReference>
<evidence type="ECO:0000256" key="2">
    <source>
        <dbReference type="ARBA" id="ARBA00022801"/>
    </source>
</evidence>
<dbReference type="CDD" id="cd18793">
    <property type="entry name" value="SF2_C_SNF"/>
    <property type="match status" value="1"/>
</dbReference>
<dbReference type="AlphaFoldDB" id="A0A169G2A5"/>
<keyword evidence="4" id="KW-0067">ATP-binding</keyword>
<feature type="domain" description="Helicase C-terminal" evidence="7">
    <location>
        <begin position="468"/>
        <end position="631"/>
    </location>
</feature>
<dbReference type="GO" id="GO:0016787">
    <property type="term" value="F:hydrolase activity"/>
    <property type="evidence" value="ECO:0007669"/>
    <property type="project" value="UniProtKB-KW"/>
</dbReference>
<reference evidence="8 9" key="1">
    <citation type="submission" date="2016-04" db="EMBL/GenBank/DDBJ databases">
        <title>Complete genome sequence of Bacillus oceanisediminis strain 2691.</title>
        <authorList>
            <person name="Jeong H."/>
            <person name="Kim H.J."/>
            <person name="Lee D.-W."/>
        </authorList>
    </citation>
    <scope>NUCLEOTIDE SEQUENCE [LARGE SCALE GENOMIC DNA]</scope>
    <source>
        <strain evidence="8 9">2691</strain>
    </source>
</reference>
<keyword evidence="1" id="KW-0547">Nucleotide-binding</keyword>
<dbReference type="InterPro" id="IPR000330">
    <property type="entry name" value="SNF2_N"/>
</dbReference>
<dbReference type="SMART" id="SM00487">
    <property type="entry name" value="DEXDc"/>
    <property type="match status" value="1"/>
</dbReference>